<organism evidence="13 14">
    <name type="scientific">Meyerozyma guilliermondii (strain ATCC 6260 / CBS 566 / DSM 6381 / JCM 1539 / NBRC 10279 / NRRL Y-324)</name>
    <name type="common">Yeast</name>
    <name type="synonym">Candida guilliermondii</name>
    <dbReference type="NCBI Taxonomy" id="294746"/>
    <lineage>
        <taxon>Eukaryota</taxon>
        <taxon>Fungi</taxon>
        <taxon>Dikarya</taxon>
        <taxon>Ascomycota</taxon>
        <taxon>Saccharomycotina</taxon>
        <taxon>Pichiomycetes</taxon>
        <taxon>Debaryomycetaceae</taxon>
        <taxon>Meyerozyma</taxon>
    </lineage>
</organism>
<accession>A5DN24</accession>
<dbReference type="InterPro" id="IPR017441">
    <property type="entry name" value="Protein_kinase_ATP_BS"/>
</dbReference>
<keyword evidence="4 9" id="KW-0547">Nucleotide-binding</keyword>
<dbReference type="GO" id="GO:0005773">
    <property type="term" value="C:vacuole"/>
    <property type="evidence" value="ECO:0007669"/>
    <property type="project" value="GOC"/>
</dbReference>
<evidence type="ECO:0000256" key="10">
    <source>
        <dbReference type="RuleBase" id="RU000304"/>
    </source>
</evidence>
<comment type="catalytic activity">
    <reaction evidence="7">
        <text>L-threonyl-[protein] + ATP = O-phospho-L-threonyl-[protein] + ADP + H(+)</text>
        <dbReference type="Rhea" id="RHEA:46608"/>
        <dbReference type="Rhea" id="RHEA-COMP:11060"/>
        <dbReference type="Rhea" id="RHEA-COMP:11605"/>
        <dbReference type="ChEBI" id="CHEBI:15378"/>
        <dbReference type="ChEBI" id="CHEBI:30013"/>
        <dbReference type="ChEBI" id="CHEBI:30616"/>
        <dbReference type="ChEBI" id="CHEBI:61977"/>
        <dbReference type="ChEBI" id="CHEBI:456216"/>
        <dbReference type="EC" id="2.7.11.1"/>
    </reaction>
</comment>
<comment type="similarity">
    <text evidence="10">Belongs to the protein kinase superfamily.</text>
</comment>
<dbReference type="FunCoup" id="A5DN24">
    <property type="interactions" value="813"/>
</dbReference>
<name>A5DN24_PICGU</name>
<dbReference type="KEGG" id="pgu:PGUG_04675"/>
<dbReference type="PROSITE" id="PS00107">
    <property type="entry name" value="PROTEIN_KINASE_ATP"/>
    <property type="match status" value="1"/>
</dbReference>
<keyword evidence="14" id="KW-1185">Reference proteome</keyword>
<dbReference type="Gene3D" id="1.10.510.10">
    <property type="entry name" value="Transferase(Phosphotransferase) domain 1"/>
    <property type="match status" value="2"/>
</dbReference>
<feature type="region of interest" description="Disordered" evidence="11">
    <location>
        <begin position="164"/>
        <end position="199"/>
    </location>
</feature>
<evidence type="ECO:0000313" key="13">
    <source>
        <dbReference type="EMBL" id="EDK40577.2"/>
    </source>
</evidence>
<dbReference type="Proteomes" id="UP000001997">
    <property type="component" value="Unassembled WGS sequence"/>
</dbReference>
<dbReference type="GO" id="GO:0005794">
    <property type="term" value="C:Golgi apparatus"/>
    <property type="evidence" value="ECO:0007669"/>
    <property type="project" value="TreeGrafter"/>
</dbReference>
<evidence type="ECO:0000256" key="5">
    <source>
        <dbReference type="ARBA" id="ARBA00022777"/>
    </source>
</evidence>
<dbReference type="OMA" id="AMHQYKV"/>
<feature type="binding site" evidence="9">
    <location>
        <position position="60"/>
    </location>
    <ligand>
        <name>ATP</name>
        <dbReference type="ChEBI" id="CHEBI:30616"/>
    </ligand>
</feature>
<dbReference type="GO" id="GO:0004674">
    <property type="term" value="F:protein serine/threonine kinase activity"/>
    <property type="evidence" value="ECO:0007669"/>
    <property type="project" value="UniProtKB-KW"/>
</dbReference>
<dbReference type="GO" id="GO:0006624">
    <property type="term" value="P:vacuolar protein processing"/>
    <property type="evidence" value="ECO:0007669"/>
    <property type="project" value="TreeGrafter"/>
</dbReference>
<dbReference type="EC" id="2.7.11.1" evidence="1"/>
<dbReference type="SUPFAM" id="SSF56112">
    <property type="entry name" value="Protein kinase-like (PK-like)"/>
    <property type="match status" value="1"/>
</dbReference>
<dbReference type="InterPro" id="IPR011009">
    <property type="entry name" value="Kinase-like_dom_sf"/>
</dbReference>
<evidence type="ECO:0000256" key="4">
    <source>
        <dbReference type="ARBA" id="ARBA00022741"/>
    </source>
</evidence>
<dbReference type="STRING" id="294746.A5DN24"/>
<dbReference type="PROSITE" id="PS50011">
    <property type="entry name" value="PROTEIN_KINASE_DOM"/>
    <property type="match status" value="1"/>
</dbReference>
<dbReference type="RefSeq" id="XP_001482720.2">
    <property type="nucleotide sequence ID" value="XM_001482670.1"/>
</dbReference>
<evidence type="ECO:0000259" key="12">
    <source>
        <dbReference type="PROSITE" id="PS50011"/>
    </source>
</evidence>
<protein>
    <recommendedName>
        <fullName evidence="1">non-specific serine/threonine protein kinase</fullName>
        <ecNumber evidence="1">2.7.11.1</ecNumber>
    </recommendedName>
</protein>
<dbReference type="VEuPathDB" id="FungiDB:PGUG_04675"/>
<evidence type="ECO:0000256" key="8">
    <source>
        <dbReference type="ARBA" id="ARBA00048679"/>
    </source>
</evidence>
<evidence type="ECO:0000256" key="7">
    <source>
        <dbReference type="ARBA" id="ARBA00047899"/>
    </source>
</evidence>
<dbReference type="InterPro" id="IPR052239">
    <property type="entry name" value="Ser/Thr-specific_kinases"/>
</dbReference>
<dbReference type="EMBL" id="CH408160">
    <property type="protein sequence ID" value="EDK40577.2"/>
    <property type="molecule type" value="Genomic_DNA"/>
</dbReference>
<proteinExistence type="inferred from homology"/>
<dbReference type="InterPro" id="IPR008271">
    <property type="entry name" value="Ser/Thr_kinase_AS"/>
</dbReference>
<feature type="compositionally biased region" description="Polar residues" evidence="11">
    <location>
        <begin position="164"/>
        <end position="176"/>
    </location>
</feature>
<evidence type="ECO:0000256" key="3">
    <source>
        <dbReference type="ARBA" id="ARBA00022679"/>
    </source>
</evidence>
<keyword evidence="5" id="KW-0418">Kinase</keyword>
<comment type="catalytic activity">
    <reaction evidence="8">
        <text>L-seryl-[protein] + ATP = O-phospho-L-seryl-[protein] + ADP + H(+)</text>
        <dbReference type="Rhea" id="RHEA:17989"/>
        <dbReference type="Rhea" id="RHEA-COMP:9863"/>
        <dbReference type="Rhea" id="RHEA-COMP:11604"/>
        <dbReference type="ChEBI" id="CHEBI:15378"/>
        <dbReference type="ChEBI" id="CHEBI:29999"/>
        <dbReference type="ChEBI" id="CHEBI:30616"/>
        <dbReference type="ChEBI" id="CHEBI:83421"/>
        <dbReference type="ChEBI" id="CHEBI:456216"/>
        <dbReference type="EC" id="2.7.11.1"/>
    </reaction>
</comment>
<feature type="domain" description="Protein kinase" evidence="12">
    <location>
        <begin position="30"/>
        <end position="361"/>
    </location>
</feature>
<dbReference type="InterPro" id="IPR000719">
    <property type="entry name" value="Prot_kinase_dom"/>
</dbReference>
<dbReference type="InParanoid" id="A5DN24"/>
<dbReference type="OrthoDB" id="248923at2759"/>
<evidence type="ECO:0000256" key="1">
    <source>
        <dbReference type="ARBA" id="ARBA00012513"/>
    </source>
</evidence>
<feature type="compositionally biased region" description="Acidic residues" evidence="11">
    <location>
        <begin position="177"/>
        <end position="195"/>
    </location>
</feature>
<dbReference type="HOGENOM" id="CLU_000288_109_1_1"/>
<evidence type="ECO:0000256" key="9">
    <source>
        <dbReference type="PROSITE-ProRule" id="PRU10141"/>
    </source>
</evidence>
<dbReference type="GO" id="GO:0030447">
    <property type="term" value="P:filamentous growth"/>
    <property type="evidence" value="ECO:0007669"/>
    <property type="project" value="UniProtKB-ARBA"/>
</dbReference>
<keyword evidence="6 9" id="KW-0067">ATP-binding</keyword>
<dbReference type="SMART" id="SM00220">
    <property type="entry name" value="S_TKc"/>
    <property type="match status" value="1"/>
</dbReference>
<dbReference type="Pfam" id="PF00069">
    <property type="entry name" value="Pkinase"/>
    <property type="match status" value="2"/>
</dbReference>
<evidence type="ECO:0000256" key="2">
    <source>
        <dbReference type="ARBA" id="ARBA00022527"/>
    </source>
</evidence>
<dbReference type="PROSITE" id="PS00108">
    <property type="entry name" value="PROTEIN_KINASE_ST"/>
    <property type="match status" value="1"/>
</dbReference>
<dbReference type="eggNOG" id="KOG2345">
    <property type="taxonomic scope" value="Eukaryota"/>
</dbReference>
<keyword evidence="2 10" id="KW-0723">Serine/threonine-protein kinase</keyword>
<evidence type="ECO:0000313" key="14">
    <source>
        <dbReference type="Proteomes" id="UP000001997"/>
    </source>
</evidence>
<dbReference type="GeneID" id="5124845"/>
<reference evidence="13 14" key="1">
    <citation type="journal article" date="2009" name="Nature">
        <title>Evolution of pathogenicity and sexual reproduction in eight Candida genomes.</title>
        <authorList>
            <person name="Butler G."/>
            <person name="Rasmussen M.D."/>
            <person name="Lin M.F."/>
            <person name="Santos M.A."/>
            <person name="Sakthikumar S."/>
            <person name="Munro C.A."/>
            <person name="Rheinbay E."/>
            <person name="Grabherr M."/>
            <person name="Forche A."/>
            <person name="Reedy J.L."/>
            <person name="Agrafioti I."/>
            <person name="Arnaud M.B."/>
            <person name="Bates S."/>
            <person name="Brown A.J."/>
            <person name="Brunke S."/>
            <person name="Costanzo M.C."/>
            <person name="Fitzpatrick D.A."/>
            <person name="de Groot P.W."/>
            <person name="Harris D."/>
            <person name="Hoyer L.L."/>
            <person name="Hube B."/>
            <person name="Klis F.M."/>
            <person name="Kodira C."/>
            <person name="Lennard N."/>
            <person name="Logue M.E."/>
            <person name="Martin R."/>
            <person name="Neiman A.M."/>
            <person name="Nikolaou E."/>
            <person name="Quail M.A."/>
            <person name="Quinn J."/>
            <person name="Santos M.C."/>
            <person name="Schmitzberger F.F."/>
            <person name="Sherlock G."/>
            <person name="Shah P."/>
            <person name="Silverstein K.A."/>
            <person name="Skrzypek M.S."/>
            <person name="Soll D."/>
            <person name="Staggs R."/>
            <person name="Stansfield I."/>
            <person name="Stumpf M.P."/>
            <person name="Sudbery P.E."/>
            <person name="Srikantha T."/>
            <person name="Zeng Q."/>
            <person name="Berman J."/>
            <person name="Berriman M."/>
            <person name="Heitman J."/>
            <person name="Gow N.A."/>
            <person name="Lorenz M.C."/>
            <person name="Birren B.W."/>
            <person name="Kellis M."/>
            <person name="Cuomo C.A."/>
        </authorList>
    </citation>
    <scope>NUCLEOTIDE SEQUENCE [LARGE SCALE GENOMIC DNA]</scope>
    <source>
        <strain evidence="14">ATCC 6260 / CBS 566 / DSM 6381 / JCM 1539 / NBRC 10279 / NRRL Y-324</strain>
    </source>
</reference>
<dbReference type="GO" id="GO:0005524">
    <property type="term" value="F:ATP binding"/>
    <property type="evidence" value="ECO:0007669"/>
    <property type="project" value="UniProtKB-UniRule"/>
</dbReference>
<dbReference type="GO" id="GO:0032889">
    <property type="term" value="P:regulation of vacuole fusion, non-autophagic"/>
    <property type="evidence" value="ECO:0007669"/>
    <property type="project" value="TreeGrafter"/>
</dbReference>
<evidence type="ECO:0000256" key="11">
    <source>
        <dbReference type="SAM" id="MobiDB-lite"/>
    </source>
</evidence>
<gene>
    <name evidence="13" type="ORF">PGUG_04675</name>
</gene>
<sequence>MEVIIGAFSKCLPCFPDLSAPLVSLNDSRYKIIRLLGEGGFSYVYLVSLKGNPSSLYALKKIRCPFGTNDETYKNAIKEINNYHRFANSKTPYIVQSIDDAIIPDVDGSYTIYILLPYFHKSVQDEINYRVLNNTSMEEPEVLRIFIGVCRGLQIMHKYSGTGTSRTSNMVEGESQNPEEDELLPGGSDAEEGEELGGLSGGTELRELVPYAHHDIKPANVMLSAEGLPVLVDLGSCSKARVTVTTRQQALSLTDFAQEHCTLPYRAPELLDVSTGANITEKTDIWSLGCLLYCCCFGLSPFEKLEIEQGANINLAITQGKYSVPTNHKFSPELINLIDDCLKLDPQNRPSVDQLLESALSISRL</sequence>
<dbReference type="AlphaFoldDB" id="A5DN24"/>
<dbReference type="PANTHER" id="PTHR45998:SF2">
    <property type="entry name" value="SERINE_THREONINE-PROTEIN KINASE 16"/>
    <property type="match status" value="1"/>
</dbReference>
<keyword evidence="3" id="KW-0808">Transferase</keyword>
<dbReference type="PANTHER" id="PTHR45998">
    <property type="entry name" value="SERINE/THREONINE-PROTEIN KINASE 16"/>
    <property type="match status" value="1"/>
</dbReference>
<evidence type="ECO:0000256" key="6">
    <source>
        <dbReference type="ARBA" id="ARBA00022840"/>
    </source>
</evidence>